<feature type="domain" description="DRBM" evidence="3">
    <location>
        <begin position="1"/>
        <end position="68"/>
    </location>
</feature>
<evidence type="ECO:0000256" key="1">
    <source>
        <dbReference type="PROSITE-ProRule" id="PRU00266"/>
    </source>
</evidence>
<dbReference type="Gene3D" id="3.30.160.20">
    <property type="match status" value="1"/>
</dbReference>
<feature type="compositionally biased region" description="Basic and acidic residues" evidence="2">
    <location>
        <begin position="162"/>
        <end position="174"/>
    </location>
</feature>
<sequence length="174" mass="19530">AISILMELAQRKKWDLPVFHFHTKGGLMNKTFACSCKMNGFEFMGPVSLNKKAAKLECAKVALEKIGFAAPNVQTPIIYDPSSSYSIPEQIVQARVRSAMEAAELSHVPPPPSYIAPLEMASIPRDKYDPPQIQAMQEQREKEKKEERASEPQPVPPPVSLMKEKSETHPRQQM</sequence>
<gene>
    <name evidence="4" type="ORF">PENTCL1PPCAC_22461</name>
</gene>
<dbReference type="GO" id="GO:0048024">
    <property type="term" value="P:regulation of mRNA splicing, via spliceosome"/>
    <property type="evidence" value="ECO:0007669"/>
    <property type="project" value="TreeGrafter"/>
</dbReference>
<keyword evidence="1" id="KW-0694">RNA-binding</keyword>
<dbReference type="PROSITE" id="PS50137">
    <property type="entry name" value="DS_RBD"/>
    <property type="match status" value="1"/>
</dbReference>
<name>A0AAV5U190_9BILA</name>
<accession>A0AAV5U190</accession>
<comment type="caution">
    <text evidence="4">The sequence shown here is derived from an EMBL/GenBank/DDBJ whole genome shotgun (WGS) entry which is preliminary data.</text>
</comment>
<evidence type="ECO:0000259" key="3">
    <source>
        <dbReference type="PROSITE" id="PS50137"/>
    </source>
</evidence>
<dbReference type="AlphaFoldDB" id="A0AAV5U190"/>
<feature type="non-terminal residue" evidence="4">
    <location>
        <position position="174"/>
    </location>
</feature>
<dbReference type="Pfam" id="PF00035">
    <property type="entry name" value="dsrm"/>
    <property type="match status" value="1"/>
</dbReference>
<dbReference type="Proteomes" id="UP001432027">
    <property type="component" value="Unassembled WGS sequence"/>
</dbReference>
<dbReference type="SUPFAM" id="SSF54768">
    <property type="entry name" value="dsRNA-binding domain-like"/>
    <property type="match status" value="1"/>
</dbReference>
<feature type="region of interest" description="Disordered" evidence="2">
    <location>
        <begin position="124"/>
        <end position="174"/>
    </location>
</feature>
<evidence type="ECO:0000256" key="2">
    <source>
        <dbReference type="SAM" id="MobiDB-lite"/>
    </source>
</evidence>
<dbReference type="InterPro" id="IPR014720">
    <property type="entry name" value="dsRBD_dom"/>
</dbReference>
<feature type="compositionally biased region" description="Basic and acidic residues" evidence="2">
    <location>
        <begin position="138"/>
        <end position="150"/>
    </location>
</feature>
<dbReference type="CDD" id="cd00048">
    <property type="entry name" value="DSRM_SF"/>
    <property type="match status" value="1"/>
</dbReference>
<keyword evidence="5" id="KW-1185">Reference proteome</keyword>
<reference evidence="4" key="1">
    <citation type="submission" date="2023-10" db="EMBL/GenBank/DDBJ databases">
        <title>Genome assembly of Pristionchus species.</title>
        <authorList>
            <person name="Yoshida K."/>
            <person name="Sommer R.J."/>
        </authorList>
    </citation>
    <scope>NUCLEOTIDE SEQUENCE</scope>
    <source>
        <strain evidence="4">RS0144</strain>
    </source>
</reference>
<dbReference type="PANTHER" id="PTHR46528">
    <property type="entry name" value="PROTEIN SON"/>
    <property type="match status" value="1"/>
</dbReference>
<dbReference type="InterPro" id="IPR032922">
    <property type="entry name" value="SON"/>
</dbReference>
<organism evidence="4 5">
    <name type="scientific">Pristionchus entomophagus</name>
    <dbReference type="NCBI Taxonomy" id="358040"/>
    <lineage>
        <taxon>Eukaryota</taxon>
        <taxon>Metazoa</taxon>
        <taxon>Ecdysozoa</taxon>
        <taxon>Nematoda</taxon>
        <taxon>Chromadorea</taxon>
        <taxon>Rhabditida</taxon>
        <taxon>Rhabditina</taxon>
        <taxon>Diplogasteromorpha</taxon>
        <taxon>Diplogasteroidea</taxon>
        <taxon>Neodiplogasteridae</taxon>
        <taxon>Pristionchus</taxon>
    </lineage>
</organism>
<dbReference type="EMBL" id="BTSX01000005">
    <property type="protein sequence ID" value="GMT00287.1"/>
    <property type="molecule type" value="Genomic_DNA"/>
</dbReference>
<dbReference type="GO" id="GO:0051726">
    <property type="term" value="P:regulation of cell cycle"/>
    <property type="evidence" value="ECO:0007669"/>
    <property type="project" value="InterPro"/>
</dbReference>
<evidence type="ECO:0000313" key="5">
    <source>
        <dbReference type="Proteomes" id="UP001432027"/>
    </source>
</evidence>
<dbReference type="SMART" id="SM00358">
    <property type="entry name" value="DSRM"/>
    <property type="match status" value="1"/>
</dbReference>
<protein>
    <recommendedName>
        <fullName evidence="3">DRBM domain-containing protein</fullName>
    </recommendedName>
</protein>
<proteinExistence type="predicted"/>
<dbReference type="PANTHER" id="PTHR46528:SF1">
    <property type="entry name" value="PROTEIN SON"/>
    <property type="match status" value="1"/>
</dbReference>
<dbReference type="GO" id="GO:0003723">
    <property type="term" value="F:RNA binding"/>
    <property type="evidence" value="ECO:0007669"/>
    <property type="project" value="UniProtKB-UniRule"/>
</dbReference>
<evidence type="ECO:0000313" key="4">
    <source>
        <dbReference type="EMBL" id="GMT00287.1"/>
    </source>
</evidence>
<feature type="non-terminal residue" evidence="4">
    <location>
        <position position="1"/>
    </location>
</feature>